<proteinExistence type="predicted"/>
<evidence type="ECO:0000313" key="2">
    <source>
        <dbReference type="Proteomes" id="UP001219525"/>
    </source>
</evidence>
<comment type="caution">
    <text evidence="1">The sequence shown here is derived from an EMBL/GenBank/DDBJ whole genome shotgun (WGS) entry which is preliminary data.</text>
</comment>
<sequence length="152" mass="15992">MNILASSYAACSTKARDSEAVILKPACGFGLMDSTIQSFCVPAGLITQIVFQLVMDLHPGCVAAARTEIDSVTGLPESDDGGVSEQGHPVFSPPLSTFTPALPQALCIRPPSSKKPKKETPITPLVPSLFEALGPEAWVIKMSHAGNMLKSL</sequence>
<dbReference type="EMBL" id="JARJCW010000058">
    <property type="protein sequence ID" value="KAJ7201672.1"/>
    <property type="molecule type" value="Genomic_DNA"/>
</dbReference>
<organism evidence="1 2">
    <name type="scientific">Mycena pura</name>
    <dbReference type="NCBI Taxonomy" id="153505"/>
    <lineage>
        <taxon>Eukaryota</taxon>
        <taxon>Fungi</taxon>
        <taxon>Dikarya</taxon>
        <taxon>Basidiomycota</taxon>
        <taxon>Agaricomycotina</taxon>
        <taxon>Agaricomycetes</taxon>
        <taxon>Agaricomycetidae</taxon>
        <taxon>Agaricales</taxon>
        <taxon>Marasmiineae</taxon>
        <taxon>Mycenaceae</taxon>
        <taxon>Mycena</taxon>
    </lineage>
</organism>
<name>A0AAD6V776_9AGAR</name>
<accession>A0AAD6V776</accession>
<dbReference type="AlphaFoldDB" id="A0AAD6V776"/>
<dbReference type="Proteomes" id="UP001219525">
    <property type="component" value="Unassembled WGS sequence"/>
</dbReference>
<evidence type="ECO:0000313" key="1">
    <source>
        <dbReference type="EMBL" id="KAJ7201672.1"/>
    </source>
</evidence>
<keyword evidence="2" id="KW-1185">Reference proteome</keyword>
<reference evidence="1" key="1">
    <citation type="submission" date="2023-03" db="EMBL/GenBank/DDBJ databases">
        <title>Massive genome expansion in bonnet fungi (Mycena s.s.) driven by repeated elements and novel gene families across ecological guilds.</title>
        <authorList>
            <consortium name="Lawrence Berkeley National Laboratory"/>
            <person name="Harder C.B."/>
            <person name="Miyauchi S."/>
            <person name="Viragh M."/>
            <person name="Kuo A."/>
            <person name="Thoen E."/>
            <person name="Andreopoulos B."/>
            <person name="Lu D."/>
            <person name="Skrede I."/>
            <person name="Drula E."/>
            <person name="Henrissat B."/>
            <person name="Morin E."/>
            <person name="Kohler A."/>
            <person name="Barry K."/>
            <person name="LaButti K."/>
            <person name="Morin E."/>
            <person name="Salamov A."/>
            <person name="Lipzen A."/>
            <person name="Mereny Z."/>
            <person name="Hegedus B."/>
            <person name="Baldrian P."/>
            <person name="Stursova M."/>
            <person name="Weitz H."/>
            <person name="Taylor A."/>
            <person name="Grigoriev I.V."/>
            <person name="Nagy L.G."/>
            <person name="Martin F."/>
            <person name="Kauserud H."/>
        </authorList>
    </citation>
    <scope>NUCLEOTIDE SEQUENCE</scope>
    <source>
        <strain evidence="1">9144</strain>
    </source>
</reference>
<protein>
    <submittedName>
        <fullName evidence="1">Uncharacterized protein</fullName>
    </submittedName>
</protein>
<gene>
    <name evidence="1" type="ORF">GGX14DRAFT_399997</name>
</gene>